<reference evidence="2" key="1">
    <citation type="submission" date="2015-12" db="EMBL/GenBank/DDBJ databases">
        <title>De novo transcriptome assembly of four potential Pierce s Disease insect vectors from Arizona vineyards.</title>
        <authorList>
            <person name="Tassone E.E."/>
        </authorList>
    </citation>
    <scope>NUCLEOTIDE SEQUENCE</scope>
</reference>
<evidence type="ECO:0000256" key="1">
    <source>
        <dbReference type="SAM" id="Coils"/>
    </source>
</evidence>
<evidence type="ECO:0000313" key="2">
    <source>
        <dbReference type="EMBL" id="JAS13933.1"/>
    </source>
</evidence>
<feature type="coiled-coil region" evidence="1">
    <location>
        <begin position="69"/>
        <end position="96"/>
    </location>
</feature>
<sequence length="167" mass="19701">EEKLEIQIKNDDEISIISCETNSEEETENTKIKLPWKNENIESDHFMVEVDKVFTSNINETHQKKNIDSKNVELEKNDVKQEIHEEKLEIQIKNDDEISIISCETNSEEETENTKIKLPWKNENIESDHFMVEVDKVFTSNINETHQKKNIDSKNVELEKNDVKQEI</sequence>
<accession>A0A1B6CKN3</accession>
<feature type="non-terminal residue" evidence="2">
    <location>
        <position position="1"/>
    </location>
</feature>
<feature type="non-terminal residue" evidence="2">
    <location>
        <position position="167"/>
    </location>
</feature>
<proteinExistence type="predicted"/>
<gene>
    <name evidence="2" type="ORF">g.10496</name>
</gene>
<dbReference type="EMBL" id="GEDC01023365">
    <property type="protein sequence ID" value="JAS13933.1"/>
    <property type="molecule type" value="Transcribed_RNA"/>
</dbReference>
<organism evidence="2">
    <name type="scientific">Clastoptera arizonana</name>
    <name type="common">Arizona spittle bug</name>
    <dbReference type="NCBI Taxonomy" id="38151"/>
    <lineage>
        <taxon>Eukaryota</taxon>
        <taxon>Metazoa</taxon>
        <taxon>Ecdysozoa</taxon>
        <taxon>Arthropoda</taxon>
        <taxon>Hexapoda</taxon>
        <taxon>Insecta</taxon>
        <taxon>Pterygota</taxon>
        <taxon>Neoptera</taxon>
        <taxon>Paraneoptera</taxon>
        <taxon>Hemiptera</taxon>
        <taxon>Auchenorrhyncha</taxon>
        <taxon>Cercopoidea</taxon>
        <taxon>Clastopteridae</taxon>
        <taxon>Clastoptera</taxon>
    </lineage>
</organism>
<protein>
    <submittedName>
        <fullName evidence="2">Uncharacterized protein</fullName>
    </submittedName>
</protein>
<name>A0A1B6CKN3_9HEMI</name>
<keyword evidence="1" id="KW-0175">Coiled coil</keyword>
<dbReference type="AlphaFoldDB" id="A0A1B6CKN3"/>